<sequence>MDAPEQDLDIKLHKISGDLIADFDRSLPRFLRKNDGAGGSVVRSRVRTRETDRLISSLLDPFQELPQLLDPHLPKWLPQLADAYLEHLLARRPCPPARGRLLTPLPRAICRLLYSFCKIRGEKVVVRFLPNEARYLEPLLTALEDAERVAASRKDQGQAQGQGQGQHDDEQDDPAAWSWEERYVVLLWLSHLLLAPFDLSTMSTREEADEEETDGGLPSIPGRAWPVGLPSIATRVLPIALRYLAAPGRERDASRAVLVRLAMRRDMQQLGLLDALVRWALAALRPDPNTLVQDEQRTPYHYTGVLSFLGGVLKASADTQDMQRYLCDIFAAVHGMAATPASEPGSPTSSALARKAAIKVVRAVTVQLLHGTPDIPEAMDNVEIAIGFLLDSLADNDTPVRFAASKALSIVTLRLEADMADQVVEAVLEALKRNVLPAKKGPGAASGVGAAAACDLSMVDPLEWHGLMLTLAHLLYRRSLPNENLPDIVRALLQGLAFERRSTSGASTGGNVRDAACFGIWSLARRYYTAELLAVPAASLSGRPDESVLQTVAVELVAAACLDPSGNIRRGASAALQELVGRHPDTIDQGIWLVQTVDYHAVALRSRALRDVALGATRLAPRYGEAILAGLLGWRGVGDVDTASRRAAGAAYGIVTAELALVGGQDPAERLTQSVTLVLDALRALETRQVDERHGLLYALAAVLDALPGVTAARMGIPQEFVCLSGEALLNILRDCDTKTYRKPELIAEAASRLIVSAFPVLQAISDPSAFSLLLGSTLRTMSGTELAALARSSDANATLDTFATLARSNLQRWLTSPEPEIIAAASDAAVVLALASRSADRDAVIRGWADAARARLSSKTRTTSGHFSALAAVYPLAATTAAAGCDEEEKELIRDALVERWKADTWTDTRACILQSLVAGVGGNSINVTGTGPGTISSEGWSGPLLLLRQNAEVFVKLVSEGLDDYTTTARGDIGSNVRYEALRVTRALWADMDANFGQEERERLVSALLLRVLRLAAEKLDRVRAQAQATLAMLLKKSQALELRRSTFSSKAYFLFLLDLLHHPDWLHPAAATVLADSAAWMDALLSGMVTSADTGHEELVIASRTALVEFCCEQDDPNLNARNTSAICASLARNLRAWQGVDRVLVPTLEVTAFLLDMGLFARCEPGVINHKNVCLQVQKACYKTGNVRKIEACVRVYAGIAELGRAVEPASAVDTRREGGGAEKEATAKELAARRDGAREARVRLGALLFHPWPRVRSTVVDELWGLYLEEPAGKQLRSVDWARADKARIRAAVEALGLA</sequence>
<proteinExistence type="predicted"/>
<evidence type="ECO:0000256" key="2">
    <source>
        <dbReference type="SAM" id="Coils"/>
    </source>
</evidence>
<evidence type="ECO:0000259" key="5">
    <source>
        <dbReference type="Pfam" id="PF25767"/>
    </source>
</evidence>
<evidence type="ECO:0000256" key="1">
    <source>
        <dbReference type="ARBA" id="ARBA00023186"/>
    </source>
</evidence>
<feature type="coiled-coil region" evidence="2">
    <location>
        <begin position="1019"/>
        <end position="1046"/>
    </location>
</feature>
<reference evidence="6 7" key="1">
    <citation type="journal article" date="2024" name="Commun. Biol.">
        <title>Comparative genomic analysis of thermophilic fungi reveals convergent evolutionary adaptations and gene losses.</title>
        <authorList>
            <person name="Steindorff A.S."/>
            <person name="Aguilar-Pontes M.V."/>
            <person name="Robinson A.J."/>
            <person name="Andreopoulos B."/>
            <person name="LaButti K."/>
            <person name="Kuo A."/>
            <person name="Mondo S."/>
            <person name="Riley R."/>
            <person name="Otillar R."/>
            <person name="Haridas S."/>
            <person name="Lipzen A."/>
            <person name="Grimwood J."/>
            <person name="Schmutz J."/>
            <person name="Clum A."/>
            <person name="Reid I.D."/>
            <person name="Moisan M.C."/>
            <person name="Butler G."/>
            <person name="Nguyen T.T.M."/>
            <person name="Dewar K."/>
            <person name="Conant G."/>
            <person name="Drula E."/>
            <person name="Henrissat B."/>
            <person name="Hansel C."/>
            <person name="Singer S."/>
            <person name="Hutchinson M.I."/>
            <person name="de Vries R.P."/>
            <person name="Natvig D.O."/>
            <person name="Powell A.J."/>
            <person name="Tsang A."/>
            <person name="Grigoriev I.V."/>
        </authorList>
    </citation>
    <scope>NUCLEOTIDE SEQUENCE [LARGE SCALE GENOMIC DNA]</scope>
    <source>
        <strain evidence="6 7">ATCC 22073</strain>
    </source>
</reference>
<dbReference type="InterPro" id="IPR011989">
    <property type="entry name" value="ARM-like"/>
</dbReference>
<feature type="domain" description="Tubulin-folding cofactor D ARM repeats" evidence="5">
    <location>
        <begin position="377"/>
        <end position="433"/>
    </location>
</feature>
<dbReference type="InterPro" id="IPR022577">
    <property type="entry name" value="TBCD_C"/>
</dbReference>
<gene>
    <name evidence="6" type="ORF">VTJ83DRAFT_4168</name>
</gene>
<keyword evidence="7" id="KW-1185">Reference proteome</keyword>
<dbReference type="RefSeq" id="XP_070865618.1">
    <property type="nucleotide sequence ID" value="XM_071010627.1"/>
</dbReference>
<keyword evidence="1" id="KW-0143">Chaperone</keyword>
<accession>A0ABR4D963</accession>
<dbReference type="Pfam" id="PF25767">
    <property type="entry name" value="ARM_TBCD_2nd"/>
    <property type="match status" value="2"/>
</dbReference>
<feature type="domain" description="Tubulin-folding cofactor D ARM repeats" evidence="5">
    <location>
        <begin position="463"/>
        <end position="591"/>
    </location>
</feature>
<dbReference type="SUPFAM" id="SSF48371">
    <property type="entry name" value="ARM repeat"/>
    <property type="match status" value="1"/>
</dbReference>
<dbReference type="InterPro" id="IPR016024">
    <property type="entry name" value="ARM-type_fold"/>
</dbReference>
<feature type="domain" description="Tubulin-folding cofactor D C-terminal" evidence="4">
    <location>
        <begin position="1011"/>
        <end position="1193"/>
    </location>
</feature>
<dbReference type="Gene3D" id="1.25.10.10">
    <property type="entry name" value="Leucine-rich Repeat Variant"/>
    <property type="match status" value="1"/>
</dbReference>
<feature type="region of interest" description="Disordered" evidence="3">
    <location>
        <begin position="150"/>
        <end position="173"/>
    </location>
</feature>
<name>A0ABR4D963_9PEZI</name>
<evidence type="ECO:0000256" key="3">
    <source>
        <dbReference type="SAM" id="MobiDB-lite"/>
    </source>
</evidence>
<dbReference type="Pfam" id="PF12612">
    <property type="entry name" value="TFCD_C"/>
    <property type="match status" value="1"/>
</dbReference>
<evidence type="ECO:0000259" key="4">
    <source>
        <dbReference type="Pfam" id="PF12612"/>
    </source>
</evidence>
<evidence type="ECO:0000313" key="7">
    <source>
        <dbReference type="Proteomes" id="UP001600064"/>
    </source>
</evidence>
<organism evidence="6 7">
    <name type="scientific">Remersonia thermophila</name>
    <dbReference type="NCBI Taxonomy" id="72144"/>
    <lineage>
        <taxon>Eukaryota</taxon>
        <taxon>Fungi</taxon>
        <taxon>Dikarya</taxon>
        <taxon>Ascomycota</taxon>
        <taxon>Pezizomycotina</taxon>
        <taxon>Sordariomycetes</taxon>
        <taxon>Sordariomycetidae</taxon>
        <taxon>Sordariales</taxon>
        <taxon>Sordariales incertae sedis</taxon>
        <taxon>Remersonia</taxon>
    </lineage>
</organism>
<evidence type="ECO:0000313" key="6">
    <source>
        <dbReference type="EMBL" id="KAL2266891.1"/>
    </source>
</evidence>
<dbReference type="EMBL" id="JAZGUE010000004">
    <property type="protein sequence ID" value="KAL2266891.1"/>
    <property type="molecule type" value="Genomic_DNA"/>
</dbReference>
<dbReference type="InterPro" id="IPR033162">
    <property type="entry name" value="TBCD"/>
</dbReference>
<keyword evidence="2" id="KW-0175">Coiled coil</keyword>
<comment type="caution">
    <text evidence="6">The sequence shown here is derived from an EMBL/GenBank/DDBJ whole genome shotgun (WGS) entry which is preliminary data.</text>
</comment>
<dbReference type="PANTHER" id="PTHR12658">
    <property type="entry name" value="BETA-TUBULIN COFACTOR D"/>
    <property type="match status" value="1"/>
</dbReference>
<dbReference type="PANTHER" id="PTHR12658:SF0">
    <property type="entry name" value="TUBULIN-SPECIFIC CHAPERONE D"/>
    <property type="match status" value="1"/>
</dbReference>
<protein>
    <recommendedName>
        <fullName evidence="8">Tubulin-specific chaperone D C-terminal domain-containing protein</fullName>
    </recommendedName>
</protein>
<evidence type="ECO:0008006" key="8">
    <source>
        <dbReference type="Google" id="ProtNLM"/>
    </source>
</evidence>
<dbReference type="Proteomes" id="UP001600064">
    <property type="component" value="Unassembled WGS sequence"/>
</dbReference>
<dbReference type="Pfam" id="PF23579">
    <property type="entry name" value="ARM_TBCD"/>
    <property type="match status" value="1"/>
</dbReference>
<dbReference type="GeneID" id="98125271"/>
<dbReference type="InterPro" id="IPR058033">
    <property type="entry name" value="ARM_TBCD_2nd"/>
</dbReference>